<evidence type="ECO:0000259" key="8">
    <source>
        <dbReference type="Pfam" id="PF02562"/>
    </source>
</evidence>
<dbReference type="Proteomes" id="UP000245712">
    <property type="component" value="Unassembled WGS sequence"/>
</dbReference>
<evidence type="ECO:0000256" key="3">
    <source>
        <dbReference type="ARBA" id="ARBA00022490"/>
    </source>
</evidence>
<evidence type="ECO:0000256" key="1">
    <source>
        <dbReference type="ARBA" id="ARBA00004496"/>
    </source>
</evidence>
<dbReference type="Gene3D" id="3.40.50.300">
    <property type="entry name" value="P-loop containing nucleotide triphosphate hydrolases"/>
    <property type="match status" value="1"/>
</dbReference>
<sequence>MKPNQQHLEFNAPRDDNARLANLCGPLDENLRQIEQALDVTLARRGHRISIRGRGARLALAALENFYNRARDPLSVDDIQLALVEARHAANDPRGNGNGGLRGNANGGNGGNDATEIDPRFRGDPDHPFDEPAREGVDVEELGPKLYTRRADLRGRTPAQREYLKQIISHDVTFGIGPAGTGKTYLAVACAVDALERDQVKRIVLTRPAVEAGERLGFLPGDLAQKVDPYLRPLYDALYDLLGFDKTAKMFERQMIEIAPLAYMRGRTLNHAFIILDEAQNTTPEQMKMFLTRIGFGSKAVVTGDTTQVDLPRGHKSGLIEAQHVLANVRGIAVTHFTSADVVRHPLVARIVEAYDAHSKRDENVGDAR</sequence>
<dbReference type="InterPro" id="IPR051451">
    <property type="entry name" value="PhoH2-like"/>
</dbReference>
<organism evidence="9 10">
    <name type="scientific">Paraburkholderia unamae</name>
    <dbReference type="NCBI Taxonomy" id="219649"/>
    <lineage>
        <taxon>Bacteria</taxon>
        <taxon>Pseudomonadati</taxon>
        <taxon>Pseudomonadota</taxon>
        <taxon>Betaproteobacteria</taxon>
        <taxon>Burkholderiales</taxon>
        <taxon>Burkholderiaceae</taxon>
        <taxon>Paraburkholderia</taxon>
    </lineage>
</organism>
<keyword evidence="10" id="KW-1185">Reference proteome</keyword>
<keyword evidence="5" id="KW-0067">ATP-binding</keyword>
<keyword evidence="3" id="KW-0963">Cytoplasm</keyword>
<evidence type="ECO:0000256" key="6">
    <source>
        <dbReference type="ARBA" id="ARBA00039970"/>
    </source>
</evidence>
<dbReference type="PANTHER" id="PTHR30473:SF1">
    <property type="entry name" value="PHOH-LIKE PROTEIN"/>
    <property type="match status" value="1"/>
</dbReference>
<dbReference type="EMBL" id="QEOB01000014">
    <property type="protein sequence ID" value="PVX77952.1"/>
    <property type="molecule type" value="Genomic_DNA"/>
</dbReference>
<evidence type="ECO:0000256" key="5">
    <source>
        <dbReference type="ARBA" id="ARBA00022840"/>
    </source>
</evidence>
<comment type="subcellular location">
    <subcellularLocation>
        <location evidence="1">Cytoplasm</location>
    </subcellularLocation>
</comment>
<feature type="domain" description="PhoH-like protein" evidence="8">
    <location>
        <begin position="153"/>
        <end position="356"/>
    </location>
</feature>
<proteinExistence type="inferred from homology"/>
<comment type="similarity">
    <text evidence="2">Belongs to the PhoH family.</text>
</comment>
<comment type="caution">
    <text evidence="9">The sequence shown here is derived from an EMBL/GenBank/DDBJ whole genome shotgun (WGS) entry which is preliminary data.</text>
</comment>
<dbReference type="SUPFAM" id="SSF52540">
    <property type="entry name" value="P-loop containing nucleoside triphosphate hydrolases"/>
    <property type="match status" value="1"/>
</dbReference>
<dbReference type="InterPro" id="IPR003714">
    <property type="entry name" value="PhoH"/>
</dbReference>
<accession>A0ABX5KM29</accession>
<evidence type="ECO:0000256" key="7">
    <source>
        <dbReference type="SAM" id="MobiDB-lite"/>
    </source>
</evidence>
<keyword evidence="4" id="KW-0547">Nucleotide-binding</keyword>
<evidence type="ECO:0000313" key="10">
    <source>
        <dbReference type="Proteomes" id="UP000245712"/>
    </source>
</evidence>
<reference evidence="9 10" key="1">
    <citation type="submission" date="2018-05" db="EMBL/GenBank/DDBJ databases">
        <title>Genomic Encyclopedia of Type Strains, Phase IV (KMG-V): Genome sequencing to study the core and pangenomes of soil and plant-associated prokaryotes.</title>
        <authorList>
            <person name="Whitman W."/>
        </authorList>
    </citation>
    <scope>NUCLEOTIDE SEQUENCE [LARGE SCALE GENOMIC DNA]</scope>
    <source>
        <strain evidence="9 10">SCZa-39</strain>
    </source>
</reference>
<name>A0ABX5KM29_9BURK</name>
<evidence type="ECO:0000256" key="2">
    <source>
        <dbReference type="ARBA" id="ARBA00010393"/>
    </source>
</evidence>
<dbReference type="RefSeq" id="WP_112173361.1">
    <property type="nucleotide sequence ID" value="NZ_QEOB01000014.1"/>
</dbReference>
<dbReference type="Pfam" id="PF02562">
    <property type="entry name" value="PhoH"/>
    <property type="match status" value="1"/>
</dbReference>
<gene>
    <name evidence="9" type="ORF">C7402_114183</name>
</gene>
<feature type="compositionally biased region" description="Gly residues" evidence="7">
    <location>
        <begin position="96"/>
        <end position="111"/>
    </location>
</feature>
<dbReference type="PANTHER" id="PTHR30473">
    <property type="entry name" value="PROTEIN PHOH"/>
    <property type="match status" value="1"/>
</dbReference>
<evidence type="ECO:0000313" key="9">
    <source>
        <dbReference type="EMBL" id="PVX77952.1"/>
    </source>
</evidence>
<protein>
    <recommendedName>
        <fullName evidence="6">PhoH-like protein</fullName>
    </recommendedName>
</protein>
<evidence type="ECO:0000256" key="4">
    <source>
        <dbReference type="ARBA" id="ARBA00022741"/>
    </source>
</evidence>
<feature type="region of interest" description="Disordered" evidence="7">
    <location>
        <begin position="90"/>
        <end position="137"/>
    </location>
</feature>
<feature type="compositionally biased region" description="Basic and acidic residues" evidence="7">
    <location>
        <begin position="117"/>
        <end position="137"/>
    </location>
</feature>
<dbReference type="InterPro" id="IPR027417">
    <property type="entry name" value="P-loop_NTPase"/>
</dbReference>